<evidence type="ECO:0000313" key="3">
    <source>
        <dbReference type="Proteomes" id="UP001145021"/>
    </source>
</evidence>
<evidence type="ECO:0000313" key="2">
    <source>
        <dbReference type="EMBL" id="KAJ1644474.1"/>
    </source>
</evidence>
<dbReference type="Proteomes" id="UP001145021">
    <property type="component" value="Unassembled WGS sequence"/>
</dbReference>
<sequence>ALANERIIATGIYYYDVENITENELDFRERVDEEDIYYEQSDERGLDLAYGMFTRMREEGEEDNDYEIPISQEIGGIRSKKGRCLVFPNIYQHQVSGFELADKTKPGHRKILAFFFIDPSTRIPSTEIVPPQQQEWWAERAMETNPLADLPLIIKRGILEKVKYPISLKDAKKLRLELMDERSSQNPTINEYFRPDFNFCEH</sequence>
<dbReference type="InterPro" id="IPR049192">
    <property type="entry name" value="DUF4246_C"/>
</dbReference>
<comment type="caution">
    <text evidence="2">The sequence shown here is derived from an EMBL/GenBank/DDBJ whole genome shotgun (WGS) entry which is preliminary data.</text>
</comment>
<protein>
    <recommendedName>
        <fullName evidence="1">DUF4246 domain-containing protein</fullName>
    </recommendedName>
</protein>
<reference evidence="2" key="1">
    <citation type="submission" date="2022-07" db="EMBL/GenBank/DDBJ databases">
        <title>Phylogenomic reconstructions and comparative analyses of Kickxellomycotina fungi.</title>
        <authorList>
            <person name="Reynolds N.K."/>
            <person name="Stajich J.E."/>
            <person name="Barry K."/>
            <person name="Grigoriev I.V."/>
            <person name="Crous P."/>
            <person name="Smith M.E."/>
        </authorList>
    </citation>
    <scope>NUCLEOTIDE SEQUENCE</scope>
    <source>
        <strain evidence="2">NBRC 105413</strain>
    </source>
</reference>
<evidence type="ECO:0000259" key="1">
    <source>
        <dbReference type="Pfam" id="PF14033"/>
    </source>
</evidence>
<feature type="non-terminal residue" evidence="2">
    <location>
        <position position="1"/>
    </location>
</feature>
<dbReference type="EMBL" id="JANBOH010000162">
    <property type="protein sequence ID" value="KAJ1644474.1"/>
    <property type="molecule type" value="Genomic_DNA"/>
</dbReference>
<proteinExistence type="predicted"/>
<dbReference type="AlphaFoldDB" id="A0A9W7XJE0"/>
<dbReference type="PANTHER" id="PTHR33119">
    <property type="entry name" value="IFI3P"/>
    <property type="match status" value="1"/>
</dbReference>
<organism evidence="2 3">
    <name type="scientific">Coemansia asiatica</name>
    <dbReference type="NCBI Taxonomy" id="1052880"/>
    <lineage>
        <taxon>Eukaryota</taxon>
        <taxon>Fungi</taxon>
        <taxon>Fungi incertae sedis</taxon>
        <taxon>Zoopagomycota</taxon>
        <taxon>Kickxellomycotina</taxon>
        <taxon>Kickxellomycetes</taxon>
        <taxon>Kickxellales</taxon>
        <taxon>Kickxellaceae</taxon>
        <taxon>Coemansia</taxon>
    </lineage>
</organism>
<name>A0A9W7XJE0_9FUNG</name>
<keyword evidence="3" id="KW-1185">Reference proteome</keyword>
<dbReference type="Pfam" id="PF14033">
    <property type="entry name" value="DUF4246"/>
    <property type="match status" value="1"/>
</dbReference>
<gene>
    <name evidence="2" type="ORF">LPJ64_003840</name>
</gene>
<accession>A0A9W7XJE0</accession>
<dbReference type="PANTHER" id="PTHR33119:SF1">
    <property type="entry name" value="FE2OG DIOXYGENASE DOMAIN-CONTAINING PROTEIN"/>
    <property type="match status" value="1"/>
</dbReference>
<dbReference type="InterPro" id="IPR025340">
    <property type="entry name" value="DUF4246"/>
</dbReference>
<feature type="domain" description="DUF4246" evidence="1">
    <location>
        <begin position="3"/>
        <end position="139"/>
    </location>
</feature>